<evidence type="ECO:0000313" key="3">
    <source>
        <dbReference type="Proteomes" id="UP001418222"/>
    </source>
</evidence>
<name>A0AAP0FV79_9ASPA</name>
<reference evidence="2 3" key="1">
    <citation type="journal article" date="2022" name="Nat. Plants">
        <title>Genomes of leafy and leafless Platanthera orchids illuminate the evolution of mycoheterotrophy.</title>
        <authorList>
            <person name="Li M.H."/>
            <person name="Liu K.W."/>
            <person name="Li Z."/>
            <person name="Lu H.C."/>
            <person name="Ye Q.L."/>
            <person name="Zhang D."/>
            <person name="Wang J.Y."/>
            <person name="Li Y.F."/>
            <person name="Zhong Z.M."/>
            <person name="Liu X."/>
            <person name="Yu X."/>
            <person name="Liu D.K."/>
            <person name="Tu X.D."/>
            <person name="Liu B."/>
            <person name="Hao Y."/>
            <person name="Liao X.Y."/>
            <person name="Jiang Y.T."/>
            <person name="Sun W.H."/>
            <person name="Chen J."/>
            <person name="Chen Y.Q."/>
            <person name="Ai Y."/>
            <person name="Zhai J.W."/>
            <person name="Wu S.S."/>
            <person name="Zhou Z."/>
            <person name="Hsiao Y.Y."/>
            <person name="Wu W.L."/>
            <person name="Chen Y.Y."/>
            <person name="Lin Y.F."/>
            <person name="Hsu J.L."/>
            <person name="Li C.Y."/>
            <person name="Wang Z.W."/>
            <person name="Zhao X."/>
            <person name="Zhong W.Y."/>
            <person name="Ma X.K."/>
            <person name="Ma L."/>
            <person name="Huang J."/>
            <person name="Chen G.Z."/>
            <person name="Huang M.Z."/>
            <person name="Huang L."/>
            <person name="Peng D.H."/>
            <person name="Luo Y.B."/>
            <person name="Zou S.Q."/>
            <person name="Chen S.P."/>
            <person name="Lan S."/>
            <person name="Tsai W.C."/>
            <person name="Van de Peer Y."/>
            <person name="Liu Z.J."/>
        </authorList>
    </citation>
    <scope>NUCLEOTIDE SEQUENCE [LARGE SCALE GENOMIC DNA]</scope>
    <source>
        <strain evidence="2">Lor287</strain>
    </source>
</reference>
<accession>A0AAP0FV79</accession>
<dbReference type="Proteomes" id="UP001418222">
    <property type="component" value="Unassembled WGS sequence"/>
</dbReference>
<feature type="region of interest" description="Disordered" evidence="1">
    <location>
        <begin position="45"/>
        <end position="75"/>
    </location>
</feature>
<protein>
    <submittedName>
        <fullName evidence="2">Uncharacterized protein</fullName>
    </submittedName>
</protein>
<sequence>MLPAERPEVEMMAVVEDTEFNAFADNLANLAVSLPVRALERSVGAAWTEGKKSSGEVQEETQPKFTNLMSNNDLK</sequence>
<dbReference type="AlphaFoldDB" id="A0AAP0FV79"/>
<gene>
    <name evidence="2" type="ORF">KSP39_PZI022511</name>
</gene>
<proteinExistence type="predicted"/>
<organism evidence="2 3">
    <name type="scientific">Platanthera zijinensis</name>
    <dbReference type="NCBI Taxonomy" id="2320716"/>
    <lineage>
        <taxon>Eukaryota</taxon>
        <taxon>Viridiplantae</taxon>
        <taxon>Streptophyta</taxon>
        <taxon>Embryophyta</taxon>
        <taxon>Tracheophyta</taxon>
        <taxon>Spermatophyta</taxon>
        <taxon>Magnoliopsida</taxon>
        <taxon>Liliopsida</taxon>
        <taxon>Asparagales</taxon>
        <taxon>Orchidaceae</taxon>
        <taxon>Orchidoideae</taxon>
        <taxon>Orchideae</taxon>
        <taxon>Orchidinae</taxon>
        <taxon>Platanthera</taxon>
    </lineage>
</organism>
<keyword evidence="3" id="KW-1185">Reference proteome</keyword>
<feature type="compositionally biased region" description="Polar residues" evidence="1">
    <location>
        <begin position="63"/>
        <end position="75"/>
    </location>
</feature>
<comment type="caution">
    <text evidence="2">The sequence shown here is derived from an EMBL/GenBank/DDBJ whole genome shotgun (WGS) entry which is preliminary data.</text>
</comment>
<dbReference type="EMBL" id="JBBWWQ010000020">
    <property type="protein sequence ID" value="KAK8916993.1"/>
    <property type="molecule type" value="Genomic_DNA"/>
</dbReference>
<evidence type="ECO:0000313" key="2">
    <source>
        <dbReference type="EMBL" id="KAK8916993.1"/>
    </source>
</evidence>
<evidence type="ECO:0000256" key="1">
    <source>
        <dbReference type="SAM" id="MobiDB-lite"/>
    </source>
</evidence>